<feature type="region of interest" description="Disordered" evidence="1">
    <location>
        <begin position="273"/>
        <end position="292"/>
    </location>
</feature>
<evidence type="ECO:0000256" key="1">
    <source>
        <dbReference type="SAM" id="MobiDB-lite"/>
    </source>
</evidence>
<organism evidence="3 4">
    <name type="scientific">Caenorhabditis auriculariae</name>
    <dbReference type="NCBI Taxonomy" id="2777116"/>
    <lineage>
        <taxon>Eukaryota</taxon>
        <taxon>Metazoa</taxon>
        <taxon>Ecdysozoa</taxon>
        <taxon>Nematoda</taxon>
        <taxon>Chromadorea</taxon>
        <taxon>Rhabditida</taxon>
        <taxon>Rhabditina</taxon>
        <taxon>Rhabditomorpha</taxon>
        <taxon>Rhabditoidea</taxon>
        <taxon>Rhabditidae</taxon>
        <taxon>Peloderinae</taxon>
        <taxon>Caenorhabditis</taxon>
    </lineage>
</organism>
<feature type="compositionally biased region" description="Low complexity" evidence="1">
    <location>
        <begin position="118"/>
        <end position="132"/>
    </location>
</feature>
<dbReference type="PANTHER" id="PTHR40351">
    <property type="entry name" value="PROTEIN CBG19323"/>
    <property type="match status" value="1"/>
</dbReference>
<keyword evidence="2" id="KW-0812">Transmembrane</keyword>
<keyword evidence="2" id="KW-0472">Membrane</keyword>
<evidence type="ECO:0000256" key="2">
    <source>
        <dbReference type="SAM" id="Phobius"/>
    </source>
</evidence>
<evidence type="ECO:0000313" key="3">
    <source>
        <dbReference type="EMBL" id="CAD6195396.1"/>
    </source>
</evidence>
<feature type="transmembrane region" description="Helical" evidence="2">
    <location>
        <begin position="79"/>
        <end position="100"/>
    </location>
</feature>
<name>A0A8S1HFD3_9PELO</name>
<comment type="caution">
    <text evidence="3">The sequence shown here is derived from an EMBL/GenBank/DDBJ whole genome shotgun (WGS) entry which is preliminary data.</text>
</comment>
<dbReference type="PANTHER" id="PTHR40351:SF2">
    <property type="entry name" value="INTRINSICALLY DISORDERED PROTEIN, CLASS C"/>
    <property type="match status" value="1"/>
</dbReference>
<keyword evidence="2" id="KW-1133">Transmembrane helix</keyword>
<dbReference type="AlphaFoldDB" id="A0A8S1HFD3"/>
<keyword evidence="4" id="KW-1185">Reference proteome</keyword>
<protein>
    <submittedName>
        <fullName evidence="3">Uncharacterized protein</fullName>
    </submittedName>
</protein>
<evidence type="ECO:0000313" key="4">
    <source>
        <dbReference type="Proteomes" id="UP000835052"/>
    </source>
</evidence>
<dbReference type="EMBL" id="CAJGYM010000054">
    <property type="protein sequence ID" value="CAD6195396.1"/>
    <property type="molecule type" value="Genomic_DNA"/>
</dbReference>
<accession>A0A8S1HFD3</accession>
<reference evidence="3" key="1">
    <citation type="submission" date="2020-10" db="EMBL/GenBank/DDBJ databases">
        <authorList>
            <person name="Kikuchi T."/>
        </authorList>
    </citation>
    <scope>NUCLEOTIDE SEQUENCE</scope>
    <source>
        <strain evidence="3">NKZ352</strain>
    </source>
</reference>
<feature type="compositionally biased region" description="Low complexity" evidence="1">
    <location>
        <begin position="140"/>
        <end position="150"/>
    </location>
</feature>
<dbReference type="Proteomes" id="UP000835052">
    <property type="component" value="Unassembled WGS sequence"/>
</dbReference>
<feature type="region of interest" description="Disordered" evidence="1">
    <location>
        <begin position="118"/>
        <end position="150"/>
    </location>
</feature>
<proteinExistence type="predicted"/>
<sequence>MKAVNQNSGTEHDLNFGKTATSHHWANTIEFDRCLSKFFTQLHQFSGIARGVDSAPAAPIKPAEAAPERHLRPKHPPPIMQCIAVLLALTAVATAQFVAWPATSYSPFYQAFLRPSRSCSSLRPSRSCPGLRPSRRRSSLRPSRSCSRPSLPVAAAPVAAASPLIAAAPAIAAAAANGARVLAAPPVAVAAAPAVVPAYAPFQTAAYFIGSNKAKSTSTQRTVSGLQHKIRYILSSSWLNWMNYAQKNEAKGRTSCKTRTSHRGRTIFVDTRPAASHAPTAKKREAARGRTSPAGPVCRAVFKRRCLRIGSSQLDLPTFDMQAVVSILVAGLALTTAQVAVNGPFSGRYYVPAKPIITQGVAPVAAPVAVAEPVLAEPVLPVAPPPAPVFAAPAPAPVFAAPAFAPRPVFAAPAVPAPVPAFAAPAPAPIFDAPAPVVAPMVPAVPAFAPRPVFAAPAPVLAAPAPLLAPPAPVLAAPAPLLAPPAPVLAAPAPLLAPPAPILAAPAAPLLAPRPVLAAPALPLAAPALPVAAPVVPAYSPFARAAYFIGSNKAKTA</sequence>
<gene>
    <name evidence="3" type="ORF">CAUJ_LOCUS11315</name>
</gene>